<dbReference type="Pfam" id="PF13377">
    <property type="entry name" value="Peripla_BP_3"/>
    <property type="match status" value="1"/>
</dbReference>
<dbReference type="KEGG" id="ccot:CCAX7_49680"/>
<dbReference type="InterPro" id="IPR046335">
    <property type="entry name" value="LacI/GalR-like_sensor"/>
</dbReference>
<dbReference type="InterPro" id="IPR036388">
    <property type="entry name" value="WH-like_DNA-bd_sf"/>
</dbReference>
<organism evidence="4 5">
    <name type="scientific">Capsulimonas corticalis</name>
    <dbReference type="NCBI Taxonomy" id="2219043"/>
    <lineage>
        <taxon>Bacteria</taxon>
        <taxon>Bacillati</taxon>
        <taxon>Armatimonadota</taxon>
        <taxon>Armatimonadia</taxon>
        <taxon>Capsulimonadales</taxon>
        <taxon>Capsulimonadaceae</taxon>
        <taxon>Capsulimonas</taxon>
    </lineage>
</organism>
<dbReference type="InterPro" id="IPR028082">
    <property type="entry name" value="Peripla_BP_I"/>
</dbReference>
<dbReference type="OrthoDB" id="9796186at2"/>
<evidence type="ECO:0000256" key="2">
    <source>
        <dbReference type="ARBA" id="ARBA00023125"/>
    </source>
</evidence>
<keyword evidence="1" id="KW-0805">Transcription regulation</keyword>
<dbReference type="SUPFAM" id="SSF46785">
    <property type="entry name" value="Winged helix' DNA-binding domain"/>
    <property type="match status" value="1"/>
</dbReference>
<dbReference type="RefSeq" id="WP_119319396.1">
    <property type="nucleotide sequence ID" value="NZ_AP025739.1"/>
</dbReference>
<dbReference type="SUPFAM" id="SSF53822">
    <property type="entry name" value="Periplasmic binding protein-like I"/>
    <property type="match status" value="1"/>
</dbReference>
<dbReference type="PANTHER" id="PTHR30146">
    <property type="entry name" value="LACI-RELATED TRANSCRIPTIONAL REPRESSOR"/>
    <property type="match status" value="1"/>
</dbReference>
<dbReference type="AlphaFoldDB" id="A0A402CPU6"/>
<keyword evidence="2" id="KW-0238">DNA-binding</keyword>
<dbReference type="Gene3D" id="1.10.10.10">
    <property type="entry name" value="Winged helix-like DNA-binding domain superfamily/Winged helix DNA-binding domain"/>
    <property type="match status" value="1"/>
</dbReference>
<dbReference type="CDD" id="cd07377">
    <property type="entry name" value="WHTH_GntR"/>
    <property type="match status" value="1"/>
</dbReference>
<dbReference type="SMART" id="SM00345">
    <property type="entry name" value="HTH_GNTR"/>
    <property type="match status" value="1"/>
</dbReference>
<dbReference type="PANTHER" id="PTHR30146:SF109">
    <property type="entry name" value="HTH-TYPE TRANSCRIPTIONAL REGULATOR GALS"/>
    <property type="match status" value="1"/>
</dbReference>
<reference evidence="4 5" key="1">
    <citation type="journal article" date="2019" name="Int. J. Syst. Evol. Microbiol.">
        <title>Capsulimonas corticalis gen. nov., sp. nov., an aerobic capsulated bacterium, of a novel bacterial order, Capsulimonadales ord. nov., of the class Armatimonadia of the phylum Armatimonadetes.</title>
        <authorList>
            <person name="Li J."/>
            <person name="Kudo C."/>
            <person name="Tonouchi A."/>
        </authorList>
    </citation>
    <scope>NUCLEOTIDE SEQUENCE [LARGE SCALE GENOMIC DNA]</scope>
    <source>
        <strain evidence="4 5">AX-7</strain>
    </source>
</reference>
<evidence type="ECO:0000256" key="1">
    <source>
        <dbReference type="ARBA" id="ARBA00023015"/>
    </source>
</evidence>
<dbReference type="PROSITE" id="PS50949">
    <property type="entry name" value="HTH_GNTR"/>
    <property type="match status" value="1"/>
</dbReference>
<dbReference type="EMBL" id="AP025739">
    <property type="protein sequence ID" value="BDI32917.1"/>
    <property type="molecule type" value="Genomic_DNA"/>
</dbReference>
<dbReference type="GO" id="GO:0003700">
    <property type="term" value="F:DNA-binding transcription factor activity"/>
    <property type="evidence" value="ECO:0007669"/>
    <property type="project" value="InterPro"/>
</dbReference>
<keyword evidence="5" id="KW-1185">Reference proteome</keyword>
<name>A0A402CPU6_9BACT</name>
<dbReference type="InterPro" id="IPR036390">
    <property type="entry name" value="WH_DNA-bd_sf"/>
</dbReference>
<dbReference type="Gene3D" id="3.40.50.2300">
    <property type="match status" value="2"/>
</dbReference>
<dbReference type="Proteomes" id="UP000287394">
    <property type="component" value="Chromosome"/>
</dbReference>
<dbReference type="InterPro" id="IPR000524">
    <property type="entry name" value="Tscrpt_reg_HTH_GntR"/>
</dbReference>
<gene>
    <name evidence="4" type="ORF">CCAX7_49680</name>
</gene>
<dbReference type="CDD" id="cd06267">
    <property type="entry name" value="PBP1_LacI_sugar_binding-like"/>
    <property type="match status" value="1"/>
</dbReference>
<dbReference type="GO" id="GO:0000976">
    <property type="term" value="F:transcription cis-regulatory region binding"/>
    <property type="evidence" value="ECO:0007669"/>
    <property type="project" value="TreeGrafter"/>
</dbReference>
<evidence type="ECO:0000313" key="4">
    <source>
        <dbReference type="EMBL" id="BDI32917.1"/>
    </source>
</evidence>
<evidence type="ECO:0000313" key="5">
    <source>
        <dbReference type="Proteomes" id="UP000287394"/>
    </source>
</evidence>
<dbReference type="PRINTS" id="PR00035">
    <property type="entry name" value="HTHGNTR"/>
</dbReference>
<accession>A0A402CPU6</accession>
<evidence type="ECO:0000256" key="3">
    <source>
        <dbReference type="ARBA" id="ARBA00023163"/>
    </source>
</evidence>
<dbReference type="Pfam" id="PF00392">
    <property type="entry name" value="GntR"/>
    <property type="match status" value="1"/>
</dbReference>
<keyword evidence="3" id="KW-0804">Transcription</keyword>
<proteinExistence type="predicted"/>
<sequence length="379" mass="40123">MGRHKSDVEIRLREYLRRPERRVGDKLPGERALAAALGVGRTALRPALEALEAEGVIRRQPRSGAFLASVPAPAGRGALLAVVAPLQGMGEERPAGDPSWIHRVISAFERTANVAGASVTLYDQSPLAADPCSVKDLVRRAAEDGADAVIVFHALGERGKIAHALAILHDLGVPSVVISSRTYPGLASQVYFDSGWGSYLAVRHLLSYGHTRIGFAGGASGHEWVQDRRRGYQAALEASDIAPEPLWEFLPSDGEAEAFADDGAFAVRQWLALPAAERPTAIVAANDQIALSVLTEAASHGLSAPADFSLIGFDNGAEALRIGLTTVERPTEALGEAIARVTLERLAAGPSADSVTVRLRPVLIQRKTVGSPASSVKNK</sequence>
<protein>
    <submittedName>
        <fullName evidence="4">Uncharacterized protein</fullName>
    </submittedName>
</protein>